<dbReference type="Gene3D" id="3.40.1360.10">
    <property type="match status" value="1"/>
</dbReference>
<keyword evidence="2" id="KW-0347">Helicase</keyword>
<keyword evidence="2" id="KW-0378">Hydrolase</keyword>
<dbReference type="Gene3D" id="3.40.50.300">
    <property type="entry name" value="P-loop containing nucleotide triphosphate hydrolases"/>
    <property type="match status" value="1"/>
</dbReference>
<dbReference type="InterPro" id="IPR007694">
    <property type="entry name" value="DNA_helicase_DnaB-like_C"/>
</dbReference>
<gene>
    <name evidence="2" type="ORF">EDD72_102160</name>
</gene>
<dbReference type="AlphaFoldDB" id="A0A4R3KKF9"/>
<feature type="domain" description="SF4 helicase" evidence="1">
    <location>
        <begin position="251"/>
        <end position="497"/>
    </location>
</feature>
<dbReference type="GO" id="GO:0005524">
    <property type="term" value="F:ATP binding"/>
    <property type="evidence" value="ECO:0007669"/>
    <property type="project" value="InterPro"/>
</dbReference>
<dbReference type="PROSITE" id="PS51199">
    <property type="entry name" value="SF4_HELICASE"/>
    <property type="match status" value="1"/>
</dbReference>
<dbReference type="OrthoDB" id="2206610at2"/>
<dbReference type="InterPro" id="IPR027417">
    <property type="entry name" value="P-loop_NTPase"/>
</dbReference>
<evidence type="ECO:0000313" key="3">
    <source>
        <dbReference type="Proteomes" id="UP000295788"/>
    </source>
</evidence>
<dbReference type="InterPro" id="IPR037068">
    <property type="entry name" value="DNA_primase_core_N_sf"/>
</dbReference>
<accession>A0A4R3KKF9</accession>
<dbReference type="SUPFAM" id="SSF56731">
    <property type="entry name" value="DNA primase core"/>
    <property type="match status" value="1"/>
</dbReference>
<comment type="caution">
    <text evidence="2">The sequence shown here is derived from an EMBL/GenBank/DDBJ whole genome shotgun (WGS) entry which is preliminary data.</text>
</comment>
<dbReference type="Proteomes" id="UP000295788">
    <property type="component" value="Unassembled WGS sequence"/>
</dbReference>
<dbReference type="PANTHER" id="PTHR30153:SF2">
    <property type="entry name" value="REPLICATIVE DNA HELICASE"/>
    <property type="match status" value="1"/>
</dbReference>
<dbReference type="GO" id="GO:0003678">
    <property type="term" value="F:DNA helicase activity"/>
    <property type="evidence" value="ECO:0007669"/>
    <property type="project" value="InterPro"/>
</dbReference>
<keyword evidence="2" id="KW-0547">Nucleotide-binding</keyword>
<dbReference type="InterPro" id="IPR034154">
    <property type="entry name" value="TOPRIM_DnaG/twinkle"/>
</dbReference>
<evidence type="ECO:0000259" key="1">
    <source>
        <dbReference type="PROSITE" id="PS51199"/>
    </source>
</evidence>
<sequence length="498" mass="57211">MEDANKKIQRLISEEEMLRLVKYYQEQLTEDALLYLKGRGIEQDIIEKFSIGFEKDTIGFQPYHQDFKGYFRNRIVFPLYTKDKKVIDFIGRSLDGREPKYKSLLGVEDHFFNEAVLEKSQDVIFCNSIFDVLSLEQVNLPAICMVDNQVYNEQIGKIKGKRVFFCFGNDELGRRESIRLAKIFESHVKELYIIRLPQGFKDINDFFVRVKDPVDQFIKLIHLTLEESIYRTIAPEQKNLIIYQEEYNKRHKGNVTGIKTGFQDLDSLLMGGLQEGLYVLGGNVSVGKTTFLKQLTDQIARHVPVIYISWDMTSFELWARTMARLSKHPVQAVLSGSVPIKDIQLANQKYADIAKRIWIVEATLSSGLEDIAFYISKILQGLNTKPVIIFDHLQRIQVSKGTSLTNTEQQLQVTHHLNSLSRTWGLPIILAASETEEDLPSGLLASVDVYLSLEEHSKDQKIPVTLELRKNRNGALGKVQFLFDRAIGEFSKVPEYTD</sequence>
<dbReference type="SUPFAM" id="SSF52540">
    <property type="entry name" value="P-loop containing nucleoside triphosphate hydrolases"/>
    <property type="match status" value="1"/>
</dbReference>
<organism evidence="2 3">
    <name type="scientific">Tepidibacillus fermentans</name>
    <dbReference type="NCBI Taxonomy" id="1281767"/>
    <lineage>
        <taxon>Bacteria</taxon>
        <taxon>Bacillati</taxon>
        <taxon>Bacillota</taxon>
        <taxon>Bacilli</taxon>
        <taxon>Bacillales</taxon>
        <taxon>Bacillaceae</taxon>
        <taxon>Tepidibacillus</taxon>
    </lineage>
</organism>
<name>A0A4R3KKF9_9BACI</name>
<dbReference type="GO" id="GO:0005829">
    <property type="term" value="C:cytosol"/>
    <property type="evidence" value="ECO:0007669"/>
    <property type="project" value="TreeGrafter"/>
</dbReference>
<reference evidence="2 3" key="1">
    <citation type="submission" date="2019-03" db="EMBL/GenBank/DDBJ databases">
        <title>Genomic Encyclopedia of Type Strains, Phase IV (KMG-IV): sequencing the most valuable type-strain genomes for metagenomic binning, comparative biology and taxonomic classification.</title>
        <authorList>
            <person name="Goeker M."/>
        </authorList>
    </citation>
    <scope>NUCLEOTIDE SEQUENCE [LARGE SCALE GENOMIC DNA]</scope>
    <source>
        <strain evidence="2 3">DSM 23802</strain>
    </source>
</reference>
<keyword evidence="2" id="KW-0067">ATP-binding</keyword>
<evidence type="ECO:0000313" key="2">
    <source>
        <dbReference type="EMBL" id="TCS84117.1"/>
    </source>
</evidence>
<dbReference type="RefSeq" id="WP_132766978.1">
    <property type="nucleotide sequence ID" value="NZ_SMAB01000002.1"/>
</dbReference>
<proteinExistence type="predicted"/>
<dbReference type="CDD" id="cd01029">
    <property type="entry name" value="TOPRIM_primases"/>
    <property type="match status" value="1"/>
</dbReference>
<dbReference type="EMBL" id="SMAB01000002">
    <property type="protein sequence ID" value="TCS84117.1"/>
    <property type="molecule type" value="Genomic_DNA"/>
</dbReference>
<protein>
    <submittedName>
        <fullName evidence="2">Replicative DNA helicase</fullName>
    </submittedName>
</protein>
<dbReference type="GO" id="GO:0006260">
    <property type="term" value="P:DNA replication"/>
    <property type="evidence" value="ECO:0007669"/>
    <property type="project" value="InterPro"/>
</dbReference>
<dbReference type="PANTHER" id="PTHR30153">
    <property type="entry name" value="REPLICATIVE DNA HELICASE DNAB"/>
    <property type="match status" value="1"/>
</dbReference>
<dbReference type="Pfam" id="PF13155">
    <property type="entry name" value="Toprim_2"/>
    <property type="match status" value="1"/>
</dbReference>
<dbReference type="Pfam" id="PF03796">
    <property type="entry name" value="DnaB_C"/>
    <property type="match status" value="1"/>
</dbReference>
<keyword evidence="3" id="KW-1185">Reference proteome</keyword>
<dbReference type="Gene3D" id="3.90.980.10">
    <property type="entry name" value="DNA primase, catalytic core, N-terminal domain"/>
    <property type="match status" value="1"/>
</dbReference>